<sequence>MRLNKVTLNNFRCFEHLELDLHPRLTVLVGKNGAGKTAILDAIAVGLSPVLRYLSSANQRLSGVGIKDLDIRIEPWSKRGEQERWGACDYAQVIVETASGLSWDAWKPSAKGKQPKTKVGESELARAMASILDGFRSEQRELLPIFAYYGAQRGYIEIPQRLRAGNQNYDHPASALVDALDARSDFREMLKWFDLEESAELRANKGCRPEEYEESAALSAVRVAIEQVLGGDYSNPRFNREHKFVVDAEEGPTPLQVSQLSQGYQSMLALAMDFARRMAIGNGHLHRFFSLFHDESVEAFLEKLRELNPQWFDKPEGLDLPSFSTPTLLAPGIMLIDEVDLHLHPAWQQRVLDDLLRTFPSTQFIVTTHSPQVLSTVRRENIRTLGPDASGRIVASQPLARTYGEPSGDVLHSVMLVDPQPPVAEKPDLQHLTELVDQGRYDEPEALHLMQKLLTALGEQHPQLQRLQRSIQRQRALKG</sequence>
<dbReference type="RefSeq" id="WP_165892260.1">
    <property type="nucleotide sequence ID" value="NZ_JAAPAP010000005.1"/>
</dbReference>
<dbReference type="InterPro" id="IPR003593">
    <property type="entry name" value="AAA+_ATPase"/>
</dbReference>
<dbReference type="Pfam" id="PF13476">
    <property type="entry name" value="AAA_23"/>
    <property type="match status" value="1"/>
</dbReference>
<dbReference type="SUPFAM" id="SSF52540">
    <property type="entry name" value="P-loop containing nucleoside triphosphate hydrolases"/>
    <property type="match status" value="1"/>
</dbReference>
<dbReference type="InterPro" id="IPR027417">
    <property type="entry name" value="P-loop_NTPase"/>
</dbReference>
<name>A0AA43Z5U9_9GAMM</name>
<gene>
    <name evidence="2" type="ORF">HA520_07860</name>
</gene>
<dbReference type="PANTHER" id="PTHR43581">
    <property type="entry name" value="ATP/GTP PHOSPHATASE"/>
    <property type="match status" value="1"/>
</dbReference>
<dbReference type="Pfam" id="PF13304">
    <property type="entry name" value="AAA_21"/>
    <property type="match status" value="1"/>
</dbReference>
<accession>A0AA43Z5U9</accession>
<reference evidence="2" key="1">
    <citation type="submission" date="2020-03" db="EMBL/GenBank/DDBJ databases">
        <title>Genome assembly of Azotobacter chroococcum W5.</title>
        <authorList>
            <person name="Kannepalli A."/>
        </authorList>
    </citation>
    <scope>NUCLEOTIDE SEQUENCE</scope>
    <source>
        <strain evidence="2">W5</strain>
    </source>
</reference>
<dbReference type="Proteomes" id="UP000736384">
    <property type="component" value="Unassembled WGS sequence"/>
</dbReference>
<organism evidence="2 3">
    <name type="scientific">Azotobacter chroococcum</name>
    <dbReference type="NCBI Taxonomy" id="353"/>
    <lineage>
        <taxon>Bacteria</taxon>
        <taxon>Pseudomonadati</taxon>
        <taxon>Pseudomonadota</taxon>
        <taxon>Gammaproteobacteria</taxon>
        <taxon>Pseudomonadales</taxon>
        <taxon>Pseudomonadaceae</taxon>
        <taxon>Azotobacter</taxon>
    </lineage>
</organism>
<dbReference type="SMART" id="SM00382">
    <property type="entry name" value="AAA"/>
    <property type="match status" value="1"/>
</dbReference>
<dbReference type="InterPro" id="IPR038729">
    <property type="entry name" value="Rad50/SbcC_AAA"/>
</dbReference>
<dbReference type="AlphaFoldDB" id="A0AA43Z5U9"/>
<protein>
    <submittedName>
        <fullName evidence="2">AAA family ATPase</fullName>
    </submittedName>
</protein>
<evidence type="ECO:0000313" key="3">
    <source>
        <dbReference type="Proteomes" id="UP000736384"/>
    </source>
</evidence>
<dbReference type="EMBL" id="JAAPAP010000005">
    <property type="protein sequence ID" value="NHN77205.1"/>
    <property type="molecule type" value="Genomic_DNA"/>
</dbReference>
<evidence type="ECO:0000259" key="1">
    <source>
        <dbReference type="SMART" id="SM00382"/>
    </source>
</evidence>
<dbReference type="InterPro" id="IPR003959">
    <property type="entry name" value="ATPase_AAA_core"/>
</dbReference>
<dbReference type="GO" id="GO:0005524">
    <property type="term" value="F:ATP binding"/>
    <property type="evidence" value="ECO:0007669"/>
    <property type="project" value="InterPro"/>
</dbReference>
<dbReference type="Gene3D" id="3.40.50.300">
    <property type="entry name" value="P-loop containing nucleotide triphosphate hydrolases"/>
    <property type="match status" value="2"/>
</dbReference>
<proteinExistence type="predicted"/>
<dbReference type="PANTHER" id="PTHR43581:SF2">
    <property type="entry name" value="EXCINUCLEASE ATPASE SUBUNIT"/>
    <property type="match status" value="1"/>
</dbReference>
<comment type="caution">
    <text evidence="2">The sequence shown here is derived from an EMBL/GenBank/DDBJ whole genome shotgun (WGS) entry which is preliminary data.</text>
</comment>
<feature type="domain" description="AAA+ ATPase" evidence="1">
    <location>
        <begin position="22"/>
        <end position="399"/>
    </location>
</feature>
<dbReference type="InterPro" id="IPR051396">
    <property type="entry name" value="Bact_Antivir_Def_Nuclease"/>
</dbReference>
<dbReference type="GO" id="GO:0006302">
    <property type="term" value="P:double-strand break repair"/>
    <property type="evidence" value="ECO:0007669"/>
    <property type="project" value="InterPro"/>
</dbReference>
<dbReference type="GO" id="GO:0016887">
    <property type="term" value="F:ATP hydrolysis activity"/>
    <property type="evidence" value="ECO:0007669"/>
    <property type="project" value="InterPro"/>
</dbReference>
<evidence type="ECO:0000313" key="2">
    <source>
        <dbReference type="EMBL" id="NHN77205.1"/>
    </source>
</evidence>